<evidence type="ECO:0000256" key="4">
    <source>
        <dbReference type="ARBA" id="ARBA00023136"/>
    </source>
</evidence>
<evidence type="ECO:0000256" key="5">
    <source>
        <dbReference type="ARBA" id="ARBA00023170"/>
    </source>
</evidence>
<keyword evidence="4" id="KW-0472">Membrane</keyword>
<comment type="subcellular location">
    <subcellularLocation>
        <location evidence="1">Membrane</location>
        <topology evidence="1">Single-pass membrane protein</topology>
    </subcellularLocation>
</comment>
<reference evidence="7" key="3">
    <citation type="submission" date="2025-09" db="UniProtKB">
        <authorList>
            <consortium name="Ensembl"/>
        </authorList>
    </citation>
    <scope>IDENTIFICATION</scope>
    <source>
        <strain evidence="7">Hd-rR</strain>
    </source>
</reference>
<dbReference type="GO" id="GO:0004672">
    <property type="term" value="F:protein kinase activity"/>
    <property type="evidence" value="ECO:0007669"/>
    <property type="project" value="InterPro"/>
</dbReference>
<reference evidence="7" key="2">
    <citation type="submission" date="2025-08" db="UniProtKB">
        <authorList>
            <consortium name="Ensembl"/>
        </authorList>
    </citation>
    <scope>IDENTIFICATION</scope>
    <source>
        <strain evidence="7">Hd-rR</strain>
    </source>
</reference>
<keyword evidence="5" id="KW-0675">Receptor</keyword>
<evidence type="ECO:0000256" key="1">
    <source>
        <dbReference type="ARBA" id="ARBA00004167"/>
    </source>
</evidence>
<dbReference type="InterPro" id="IPR011009">
    <property type="entry name" value="Kinase-like_dom_sf"/>
</dbReference>
<accession>A0A3B3HBZ9</accession>
<dbReference type="PROSITE" id="PS50011">
    <property type="entry name" value="PROTEIN_KINASE_DOM"/>
    <property type="match status" value="1"/>
</dbReference>
<dbReference type="GO" id="GO:0005524">
    <property type="term" value="F:ATP binding"/>
    <property type="evidence" value="ECO:0007669"/>
    <property type="project" value="UniProtKB-KW"/>
</dbReference>
<evidence type="ECO:0000313" key="7">
    <source>
        <dbReference type="Ensembl" id="ENSORLP00000029055.1"/>
    </source>
</evidence>
<proteinExistence type="predicted"/>
<dbReference type="PANTHER" id="PTHR46877">
    <property type="entry name" value="EPH RECEPTOR A5"/>
    <property type="match status" value="1"/>
</dbReference>
<dbReference type="SUPFAM" id="SSF56112">
    <property type="entry name" value="Protein kinase-like (PK-like)"/>
    <property type="match status" value="1"/>
</dbReference>
<sequence>MTQGRGEVTVAIKTLKPGDSEKQRHYFLSEASIMGQFSHPNFIQLEGVVTNLKHALIVKEYMENGALLQNIPPASEGILGWQKPMQV</sequence>
<dbReference type="GeneTree" id="ENSGT00940000165103"/>
<dbReference type="STRING" id="8090.ENSORLP00000029055"/>
<dbReference type="Ensembl" id="ENSORLT00000031546.1">
    <property type="protein sequence ID" value="ENSORLP00000029055.1"/>
    <property type="gene ID" value="ENSORLG00000028070.1"/>
</dbReference>
<dbReference type="GO" id="GO:0016020">
    <property type="term" value="C:membrane"/>
    <property type="evidence" value="ECO:0007669"/>
    <property type="project" value="UniProtKB-SubCell"/>
</dbReference>
<name>A0A3B3HBZ9_ORYLA</name>
<dbReference type="PANTHER" id="PTHR46877:SF14">
    <property type="entry name" value="RECEPTOR PROTEIN-TYROSINE KINASE"/>
    <property type="match status" value="1"/>
</dbReference>
<dbReference type="Bgee" id="ENSORLG00000028070">
    <property type="expression patterns" value="Expressed in testis and 3 other cell types or tissues"/>
</dbReference>
<dbReference type="AlphaFoldDB" id="A0A3B3HBZ9"/>
<dbReference type="Pfam" id="PF07714">
    <property type="entry name" value="PK_Tyr_Ser-Thr"/>
    <property type="match status" value="1"/>
</dbReference>
<dbReference type="InterPro" id="IPR050449">
    <property type="entry name" value="Ephrin_rcpt_TKs"/>
</dbReference>
<protein>
    <recommendedName>
        <fullName evidence="6">Protein kinase domain-containing protein</fullName>
    </recommendedName>
</protein>
<keyword evidence="2" id="KW-0547">Nucleotide-binding</keyword>
<dbReference type="Proteomes" id="UP000001038">
    <property type="component" value="Chromosome 3"/>
</dbReference>
<dbReference type="InterPro" id="IPR000719">
    <property type="entry name" value="Prot_kinase_dom"/>
</dbReference>
<evidence type="ECO:0000313" key="8">
    <source>
        <dbReference type="Proteomes" id="UP000001038"/>
    </source>
</evidence>
<keyword evidence="8" id="KW-1185">Reference proteome</keyword>
<reference evidence="7 8" key="1">
    <citation type="journal article" date="2007" name="Nature">
        <title>The medaka draft genome and insights into vertebrate genome evolution.</title>
        <authorList>
            <person name="Kasahara M."/>
            <person name="Naruse K."/>
            <person name="Sasaki S."/>
            <person name="Nakatani Y."/>
            <person name="Qu W."/>
            <person name="Ahsan B."/>
            <person name="Yamada T."/>
            <person name="Nagayasu Y."/>
            <person name="Doi K."/>
            <person name="Kasai Y."/>
            <person name="Jindo T."/>
            <person name="Kobayashi D."/>
            <person name="Shimada A."/>
            <person name="Toyoda A."/>
            <person name="Kuroki Y."/>
            <person name="Fujiyama A."/>
            <person name="Sasaki T."/>
            <person name="Shimizu A."/>
            <person name="Asakawa S."/>
            <person name="Shimizu N."/>
            <person name="Hashimoto S."/>
            <person name="Yang J."/>
            <person name="Lee Y."/>
            <person name="Matsushima K."/>
            <person name="Sugano S."/>
            <person name="Sakaizumi M."/>
            <person name="Narita T."/>
            <person name="Ohishi K."/>
            <person name="Haga S."/>
            <person name="Ohta F."/>
            <person name="Nomoto H."/>
            <person name="Nogata K."/>
            <person name="Morishita T."/>
            <person name="Endo T."/>
            <person name="Shin-I T."/>
            <person name="Takeda H."/>
            <person name="Morishita S."/>
            <person name="Kohara Y."/>
        </authorList>
    </citation>
    <scope>NUCLEOTIDE SEQUENCE [LARGE SCALE GENOMIC DNA]</scope>
    <source>
        <strain evidence="7 8">Hd-rR</strain>
    </source>
</reference>
<keyword evidence="3" id="KW-0067">ATP-binding</keyword>
<feature type="domain" description="Protein kinase" evidence="6">
    <location>
        <begin position="1"/>
        <end position="87"/>
    </location>
</feature>
<dbReference type="InParanoid" id="A0A3B3HBZ9"/>
<evidence type="ECO:0000259" key="6">
    <source>
        <dbReference type="PROSITE" id="PS50011"/>
    </source>
</evidence>
<dbReference type="InterPro" id="IPR001245">
    <property type="entry name" value="Ser-Thr/Tyr_kinase_cat_dom"/>
</dbReference>
<evidence type="ECO:0000256" key="2">
    <source>
        <dbReference type="ARBA" id="ARBA00022741"/>
    </source>
</evidence>
<evidence type="ECO:0000256" key="3">
    <source>
        <dbReference type="ARBA" id="ARBA00022840"/>
    </source>
</evidence>
<organism evidence="7 8">
    <name type="scientific">Oryzias latipes</name>
    <name type="common">Japanese rice fish</name>
    <name type="synonym">Japanese killifish</name>
    <dbReference type="NCBI Taxonomy" id="8090"/>
    <lineage>
        <taxon>Eukaryota</taxon>
        <taxon>Metazoa</taxon>
        <taxon>Chordata</taxon>
        <taxon>Craniata</taxon>
        <taxon>Vertebrata</taxon>
        <taxon>Euteleostomi</taxon>
        <taxon>Actinopterygii</taxon>
        <taxon>Neopterygii</taxon>
        <taxon>Teleostei</taxon>
        <taxon>Neoteleostei</taxon>
        <taxon>Acanthomorphata</taxon>
        <taxon>Ovalentaria</taxon>
        <taxon>Atherinomorphae</taxon>
        <taxon>Beloniformes</taxon>
        <taxon>Adrianichthyidae</taxon>
        <taxon>Oryziinae</taxon>
        <taxon>Oryzias</taxon>
    </lineage>
</organism>
<dbReference type="Gene3D" id="3.30.200.20">
    <property type="entry name" value="Phosphorylase Kinase, domain 1"/>
    <property type="match status" value="1"/>
</dbReference>